<gene>
    <name evidence="2" type="ORF">BRAA02T07732Z</name>
    <name evidence="1" type="ORF">BRAPAZ1V2_A02P33820.2</name>
</gene>
<organism evidence="2">
    <name type="scientific">Brassica campestris</name>
    <name type="common">Field mustard</name>
    <dbReference type="NCBI Taxonomy" id="3711"/>
    <lineage>
        <taxon>Eukaryota</taxon>
        <taxon>Viridiplantae</taxon>
        <taxon>Streptophyta</taxon>
        <taxon>Embryophyta</taxon>
        <taxon>Tracheophyta</taxon>
        <taxon>Spermatophyta</taxon>
        <taxon>Magnoliopsida</taxon>
        <taxon>eudicotyledons</taxon>
        <taxon>Gunneridae</taxon>
        <taxon>Pentapetalae</taxon>
        <taxon>rosids</taxon>
        <taxon>malvids</taxon>
        <taxon>Brassicales</taxon>
        <taxon>Brassicaceae</taxon>
        <taxon>Brassiceae</taxon>
        <taxon>Brassica</taxon>
    </lineage>
</organism>
<evidence type="ECO:0000313" key="1">
    <source>
        <dbReference type="EMBL" id="CAG7894430.1"/>
    </source>
</evidence>
<proteinExistence type="predicted"/>
<feature type="non-terminal residue" evidence="2">
    <location>
        <position position="90"/>
    </location>
</feature>
<accession>A0A3P6AMI3</accession>
<reference evidence="2" key="1">
    <citation type="submission" date="2018-11" db="EMBL/GenBank/DDBJ databases">
        <authorList>
            <consortium name="Genoscope - CEA"/>
            <person name="William W."/>
        </authorList>
    </citation>
    <scope>NUCLEOTIDE SEQUENCE</scope>
</reference>
<dbReference type="Gramene" id="A02p33820.2_BraZ1">
    <property type="protein sequence ID" value="A02p33820.2_BraZ1.CDS"/>
    <property type="gene ID" value="A02g33820.2_BraZ1"/>
</dbReference>
<dbReference type="EMBL" id="LR031573">
    <property type="protein sequence ID" value="VDC90259.1"/>
    <property type="molecule type" value="Genomic_DNA"/>
</dbReference>
<dbReference type="Proteomes" id="UP000694005">
    <property type="component" value="Chromosome A02"/>
</dbReference>
<evidence type="ECO:0000313" key="2">
    <source>
        <dbReference type="EMBL" id="VDC90259.1"/>
    </source>
</evidence>
<dbReference type="EMBL" id="LS974618">
    <property type="protein sequence ID" value="CAG7894430.1"/>
    <property type="molecule type" value="Genomic_DNA"/>
</dbReference>
<dbReference type="AlphaFoldDB" id="A0A3P6AMI3"/>
<protein>
    <submittedName>
        <fullName evidence="1">Uncharacterized protein</fullName>
    </submittedName>
</protein>
<name>A0A3P6AMI3_BRACM</name>
<sequence>MIRFCDTENTCLHLVYEMWDSMIENIIMARWAKNNTPLYCLAHSLNQRCMILNYFTMDPKKWWANVGAQTPSLQILAFKLLGQPRVSLCA</sequence>